<keyword evidence="8 9" id="KW-0472">Membrane</keyword>
<dbReference type="AlphaFoldDB" id="A0A080M0X0"/>
<comment type="similarity">
    <text evidence="2 9">Belongs to the arsenical resistance-3 (ACR3) (TC 2.A.59) family.</text>
</comment>
<evidence type="ECO:0000256" key="10">
    <source>
        <dbReference type="SAM" id="Phobius"/>
    </source>
</evidence>
<protein>
    <submittedName>
        <fullName evidence="11">Arsenical-resistance protein</fullName>
    </submittedName>
</protein>
<dbReference type="RefSeq" id="WP_034953688.1">
    <property type="nucleotide sequence ID" value="NZ_JDST02000137.1"/>
</dbReference>
<feature type="transmembrane region" description="Helical" evidence="10">
    <location>
        <begin position="12"/>
        <end position="33"/>
    </location>
</feature>
<dbReference type="InterPro" id="IPR002657">
    <property type="entry name" value="BilAc:Na_symport/Acr3"/>
</dbReference>
<dbReference type="GO" id="GO:0005886">
    <property type="term" value="C:plasma membrane"/>
    <property type="evidence" value="ECO:0007669"/>
    <property type="project" value="UniProtKB-SubCell"/>
</dbReference>
<dbReference type="GO" id="GO:0046685">
    <property type="term" value="P:response to arsenic-containing substance"/>
    <property type="evidence" value="ECO:0007669"/>
    <property type="project" value="UniProtKB-KW"/>
</dbReference>
<sequence>MRTATNKLNVLDRYLTVWIFAAMALGVGLGFFFPGIEDLINSFQVGTTNIPIAFGLILMMYPPFAKVRYEELPDVFADRKVLGISLIQNWVIGPLLMFVLAILFLPDKPEYMVGLILIGLARCIAMVIVWNEIAKGSTEYAAGLVAFNSIFQVLFYSVYAWLFVTVLPPLFGLSGSVVDISIGQIAESVLIYLGLPCVAGLLTRVIMLRFVSKQWYQERFVPRISPITLGALLFTIVVMFSLKGTLIVTIPLDVVRIAIPLLIYFVLMFVLSFYISRKVGAGYQKCATLSFTAASNNFELAIAVAVAVYGINSGAAFAAVIGPLVEVPVMICLVNVSLWFQKRFFASETG</sequence>
<evidence type="ECO:0000256" key="7">
    <source>
        <dbReference type="ARBA" id="ARBA00022989"/>
    </source>
</evidence>
<feature type="transmembrane region" description="Helical" evidence="10">
    <location>
        <begin position="220"/>
        <end position="242"/>
    </location>
</feature>
<accession>A0A080M0X0</accession>
<evidence type="ECO:0000256" key="9">
    <source>
        <dbReference type="PIRNR" id="PIRNR005508"/>
    </source>
</evidence>
<evidence type="ECO:0000313" key="12">
    <source>
        <dbReference type="Proteomes" id="UP000021315"/>
    </source>
</evidence>
<keyword evidence="6" id="KW-0059">Arsenical resistance</keyword>
<evidence type="ECO:0000256" key="2">
    <source>
        <dbReference type="ARBA" id="ARBA00010110"/>
    </source>
</evidence>
<dbReference type="PANTHER" id="PTHR43057">
    <property type="entry name" value="ARSENITE EFFLUX TRANSPORTER"/>
    <property type="match status" value="1"/>
</dbReference>
<dbReference type="InterPro" id="IPR038770">
    <property type="entry name" value="Na+/solute_symporter_sf"/>
</dbReference>
<feature type="transmembrane region" description="Helical" evidence="10">
    <location>
        <begin position="254"/>
        <end position="275"/>
    </location>
</feature>
<dbReference type="InterPro" id="IPR004706">
    <property type="entry name" value="Arsenical-R_Acr3"/>
</dbReference>
<proteinExistence type="inferred from homology"/>
<comment type="caution">
    <text evidence="11">The sequence shown here is derived from an EMBL/GenBank/DDBJ whole genome shotgun (WGS) entry which is preliminary data.</text>
</comment>
<organism evidence="11 12">
    <name type="scientific">Candidatus Accumulibacter cognatus</name>
    <dbReference type="NCBI Taxonomy" id="2954383"/>
    <lineage>
        <taxon>Bacteria</taxon>
        <taxon>Pseudomonadati</taxon>
        <taxon>Pseudomonadota</taxon>
        <taxon>Betaproteobacteria</taxon>
        <taxon>Candidatus Accumulibacter</taxon>
    </lineage>
</organism>
<feature type="transmembrane region" description="Helical" evidence="10">
    <location>
        <begin position="189"/>
        <end position="208"/>
    </location>
</feature>
<feature type="transmembrane region" description="Helical" evidence="10">
    <location>
        <begin position="317"/>
        <end position="340"/>
    </location>
</feature>
<dbReference type="PIRSF" id="PIRSF005508">
    <property type="entry name" value="Acr3"/>
    <property type="match status" value="1"/>
</dbReference>
<comment type="subcellular location">
    <subcellularLocation>
        <location evidence="1 9">Cell membrane</location>
        <topology evidence="1 9">Multi-pass membrane protein</topology>
    </subcellularLocation>
</comment>
<dbReference type="Pfam" id="PF01758">
    <property type="entry name" value="SBF"/>
    <property type="match status" value="1"/>
</dbReference>
<keyword evidence="4 9" id="KW-1003">Cell membrane</keyword>
<feature type="transmembrane region" description="Helical" evidence="10">
    <location>
        <begin position="142"/>
        <end position="164"/>
    </location>
</feature>
<dbReference type="GO" id="GO:0015104">
    <property type="term" value="F:antimonite transmembrane transporter activity"/>
    <property type="evidence" value="ECO:0007669"/>
    <property type="project" value="TreeGrafter"/>
</dbReference>
<dbReference type="STRING" id="1453999.AW06_004326"/>
<gene>
    <name evidence="11" type="ORF">AW06_004326</name>
</gene>
<feature type="transmembrane region" description="Helical" evidence="10">
    <location>
        <begin position="287"/>
        <end position="311"/>
    </location>
</feature>
<reference evidence="11" key="1">
    <citation type="submission" date="2014-02" db="EMBL/GenBank/DDBJ databases">
        <title>Expanding our view of genomic diversity in Candidatus Accumulibacter clades.</title>
        <authorList>
            <person name="Skennerton C.T."/>
            <person name="Barr J.J."/>
            <person name="Slater F.R."/>
            <person name="Bond P.L."/>
            <person name="Tyson G.W."/>
        </authorList>
    </citation>
    <scope>NUCLEOTIDE SEQUENCE [LARGE SCALE GENOMIC DNA]</scope>
</reference>
<dbReference type="GO" id="GO:0015105">
    <property type="term" value="F:arsenite transmembrane transporter activity"/>
    <property type="evidence" value="ECO:0007669"/>
    <property type="project" value="TreeGrafter"/>
</dbReference>
<evidence type="ECO:0000256" key="5">
    <source>
        <dbReference type="ARBA" id="ARBA00022692"/>
    </source>
</evidence>
<dbReference type="Proteomes" id="UP000021315">
    <property type="component" value="Unassembled WGS sequence"/>
</dbReference>
<evidence type="ECO:0000256" key="1">
    <source>
        <dbReference type="ARBA" id="ARBA00004651"/>
    </source>
</evidence>
<evidence type="ECO:0000256" key="6">
    <source>
        <dbReference type="ARBA" id="ARBA00022849"/>
    </source>
</evidence>
<dbReference type="GO" id="GO:0015297">
    <property type="term" value="F:antiporter activity"/>
    <property type="evidence" value="ECO:0007669"/>
    <property type="project" value="UniProtKB-UniRule"/>
</dbReference>
<evidence type="ECO:0000313" key="11">
    <source>
        <dbReference type="EMBL" id="KFB74736.1"/>
    </source>
</evidence>
<keyword evidence="3 9" id="KW-0813">Transport</keyword>
<dbReference type="NCBIfam" id="TIGR00832">
    <property type="entry name" value="acr3"/>
    <property type="match status" value="1"/>
</dbReference>
<keyword evidence="7 9" id="KW-1133">Transmembrane helix</keyword>
<dbReference type="EMBL" id="JDST02000137">
    <property type="protein sequence ID" value="KFB74736.1"/>
    <property type="molecule type" value="Genomic_DNA"/>
</dbReference>
<dbReference type="FunFam" id="1.20.1530.20:FF:000009">
    <property type="entry name" value="Arsenite transporter, ACR3 family"/>
    <property type="match status" value="1"/>
</dbReference>
<keyword evidence="5 9" id="KW-0812">Transmembrane</keyword>
<dbReference type="Gene3D" id="1.20.1530.20">
    <property type="match status" value="1"/>
</dbReference>
<feature type="transmembrane region" description="Helical" evidence="10">
    <location>
        <begin position="81"/>
        <end position="105"/>
    </location>
</feature>
<evidence type="ECO:0000256" key="3">
    <source>
        <dbReference type="ARBA" id="ARBA00022448"/>
    </source>
</evidence>
<feature type="transmembrane region" description="Helical" evidence="10">
    <location>
        <begin position="39"/>
        <end position="61"/>
    </location>
</feature>
<keyword evidence="12" id="KW-1185">Reference proteome</keyword>
<evidence type="ECO:0000256" key="8">
    <source>
        <dbReference type="ARBA" id="ARBA00023136"/>
    </source>
</evidence>
<dbReference type="PANTHER" id="PTHR43057:SF1">
    <property type="entry name" value="ARSENICAL-RESISTANCE PROTEIN 3"/>
    <property type="match status" value="1"/>
</dbReference>
<feature type="transmembrane region" description="Helical" evidence="10">
    <location>
        <begin position="111"/>
        <end position="130"/>
    </location>
</feature>
<name>A0A080M0X0_9PROT</name>
<evidence type="ECO:0000256" key="4">
    <source>
        <dbReference type="ARBA" id="ARBA00022475"/>
    </source>
</evidence>